<name>A0A6M2DVQ4_XENCH</name>
<keyword evidence="1" id="KW-0732">Signal</keyword>
<dbReference type="AlphaFoldDB" id="A0A6M2DVQ4"/>
<reference evidence="2" key="1">
    <citation type="submission" date="2020-03" db="EMBL/GenBank/DDBJ databases">
        <title>Transcriptomic Profiling of the Digestive Tract of the Rat Flea, Xenopsylla cheopis, Following Blood Feeding and Infection with Yersinia pestis.</title>
        <authorList>
            <person name="Bland D.M."/>
            <person name="Martens C.A."/>
            <person name="Virtaneva K."/>
            <person name="Kanakabandi K."/>
            <person name="Long D."/>
            <person name="Rosenke R."/>
            <person name="Saturday G.A."/>
            <person name="Hoyt F.H."/>
            <person name="Bruno D.P."/>
            <person name="Ribeiro J.M.C."/>
            <person name="Hinnebusch J."/>
        </authorList>
    </citation>
    <scope>NUCLEOTIDE SEQUENCE</scope>
</reference>
<evidence type="ECO:0000313" key="2">
    <source>
        <dbReference type="EMBL" id="NOV50405.1"/>
    </source>
</evidence>
<feature type="signal peptide" evidence="1">
    <location>
        <begin position="1"/>
        <end position="19"/>
    </location>
</feature>
<evidence type="ECO:0000256" key="1">
    <source>
        <dbReference type="SAM" id="SignalP"/>
    </source>
</evidence>
<proteinExistence type="predicted"/>
<feature type="chain" id="PRO_5027015937" evidence="1">
    <location>
        <begin position="20"/>
        <end position="92"/>
    </location>
</feature>
<accession>A0A6M2DVQ4</accession>
<sequence length="92" mass="10506">MSIAGIVFVMCSMFKLSQTILLFTASKAPPPRNLLLMPNLRSHLNTLKLSLINSEFETSFDNHVSVRPTMSVSMLYEFRRQSETLVLRPLTF</sequence>
<dbReference type="EMBL" id="GIIL01006679">
    <property type="protein sequence ID" value="NOV50405.1"/>
    <property type="molecule type" value="Transcribed_RNA"/>
</dbReference>
<protein>
    <submittedName>
        <fullName evidence="2">Putative secreted protein</fullName>
    </submittedName>
</protein>
<organism evidence="2">
    <name type="scientific">Xenopsylla cheopis</name>
    <name type="common">Oriental rat flea</name>
    <name type="synonym">Pulex cheopis</name>
    <dbReference type="NCBI Taxonomy" id="163159"/>
    <lineage>
        <taxon>Eukaryota</taxon>
        <taxon>Metazoa</taxon>
        <taxon>Ecdysozoa</taxon>
        <taxon>Arthropoda</taxon>
        <taxon>Hexapoda</taxon>
        <taxon>Insecta</taxon>
        <taxon>Pterygota</taxon>
        <taxon>Neoptera</taxon>
        <taxon>Endopterygota</taxon>
        <taxon>Siphonaptera</taxon>
        <taxon>Pulicidae</taxon>
        <taxon>Xenopsyllinae</taxon>
        <taxon>Xenopsylla</taxon>
    </lineage>
</organism>